<sequence>MKKILCFFGALAFALTSCSSDDDSSSGSSDTVLLKKTITTDSDGEKVTVTYKYNGNKIVSITDSQGEFDRYFTYTGDLITKIEYKLPGGAVDQINTYEYDSNNRLITFIRVEPFDEWGSKEVYTYNNDGSVSIKSYSGDDKTQTVFDGDGKVIFTGGEVTKITTNYSPSRSYIYDDKNNPMKNVLGFDKLAFEDSEASGILHNIVSEKDLDYNEITATYIFTYNSAGYPTKSVEDEEGETATVEFFY</sequence>
<gene>
    <name evidence="2" type="ORF">ACFFVK_17085</name>
</gene>
<keyword evidence="3" id="KW-1185">Reference proteome</keyword>
<dbReference type="Gene3D" id="2.180.10.10">
    <property type="entry name" value="RHS repeat-associated core"/>
    <property type="match status" value="1"/>
</dbReference>
<evidence type="ECO:0000256" key="1">
    <source>
        <dbReference type="SAM" id="SignalP"/>
    </source>
</evidence>
<dbReference type="Proteomes" id="UP001589562">
    <property type="component" value="Unassembled WGS sequence"/>
</dbReference>
<feature type="signal peptide" evidence="1">
    <location>
        <begin position="1"/>
        <end position="19"/>
    </location>
</feature>
<feature type="chain" id="PRO_5047026951" description="YD repeat-containing protein" evidence="1">
    <location>
        <begin position="20"/>
        <end position="247"/>
    </location>
</feature>
<comment type="caution">
    <text evidence="2">The sequence shown here is derived from an EMBL/GenBank/DDBJ whole genome shotgun (WGS) entry which is preliminary data.</text>
</comment>
<dbReference type="PROSITE" id="PS51257">
    <property type="entry name" value="PROKAR_LIPOPROTEIN"/>
    <property type="match status" value="1"/>
</dbReference>
<evidence type="ECO:0000313" key="3">
    <source>
        <dbReference type="Proteomes" id="UP001589562"/>
    </source>
</evidence>
<protein>
    <recommendedName>
        <fullName evidence="4">YD repeat-containing protein</fullName>
    </recommendedName>
</protein>
<proteinExistence type="predicted"/>
<reference evidence="2 3" key="1">
    <citation type="submission" date="2024-09" db="EMBL/GenBank/DDBJ databases">
        <authorList>
            <person name="Sun Q."/>
            <person name="Mori K."/>
        </authorList>
    </citation>
    <scope>NUCLEOTIDE SEQUENCE [LARGE SCALE GENOMIC DNA]</scope>
    <source>
        <strain evidence="2 3">CECT 8365</strain>
    </source>
</reference>
<name>A0ABV5HEG3_9FLAO</name>
<evidence type="ECO:0008006" key="4">
    <source>
        <dbReference type="Google" id="ProtNLM"/>
    </source>
</evidence>
<evidence type="ECO:0000313" key="2">
    <source>
        <dbReference type="EMBL" id="MFB9110301.1"/>
    </source>
</evidence>
<dbReference type="RefSeq" id="WP_278008861.1">
    <property type="nucleotide sequence ID" value="NZ_CP121112.1"/>
</dbReference>
<accession>A0ABV5HEG3</accession>
<organism evidence="2 3">
    <name type="scientific">Flavobacterium gyeonganense</name>
    <dbReference type="NCBI Taxonomy" id="1310418"/>
    <lineage>
        <taxon>Bacteria</taxon>
        <taxon>Pseudomonadati</taxon>
        <taxon>Bacteroidota</taxon>
        <taxon>Flavobacteriia</taxon>
        <taxon>Flavobacteriales</taxon>
        <taxon>Flavobacteriaceae</taxon>
        <taxon>Flavobacterium</taxon>
    </lineage>
</organism>
<keyword evidence="1" id="KW-0732">Signal</keyword>
<dbReference type="EMBL" id="JBHMFE010000022">
    <property type="protein sequence ID" value="MFB9110301.1"/>
    <property type="molecule type" value="Genomic_DNA"/>
</dbReference>